<evidence type="ECO:0000256" key="1">
    <source>
        <dbReference type="ARBA" id="ARBA00004651"/>
    </source>
</evidence>
<evidence type="ECO:0000256" key="4">
    <source>
        <dbReference type="ARBA" id="ARBA00022448"/>
    </source>
</evidence>
<evidence type="ECO:0000256" key="10">
    <source>
        <dbReference type="SAM" id="Phobius"/>
    </source>
</evidence>
<evidence type="ECO:0000256" key="5">
    <source>
        <dbReference type="ARBA" id="ARBA00022475"/>
    </source>
</evidence>
<dbReference type="EMBL" id="JAFBCF010000001">
    <property type="protein sequence ID" value="MBM7797113.1"/>
    <property type="molecule type" value="Genomic_DNA"/>
</dbReference>
<feature type="domain" description="Citrate transporter-like" evidence="11">
    <location>
        <begin position="20"/>
        <end position="322"/>
    </location>
</feature>
<feature type="transmembrane region" description="Helical" evidence="10">
    <location>
        <begin position="139"/>
        <end position="159"/>
    </location>
</feature>
<dbReference type="InterPro" id="IPR004680">
    <property type="entry name" value="Cit_transptr-like_dom"/>
</dbReference>
<protein>
    <submittedName>
        <fullName evidence="12">Arsenical pump membrane protein</fullName>
    </submittedName>
</protein>
<comment type="similarity">
    <text evidence="3">Belongs to the CitM (TC 2.A.11) transporter family.</text>
</comment>
<evidence type="ECO:0000256" key="6">
    <source>
        <dbReference type="ARBA" id="ARBA00022692"/>
    </source>
</evidence>
<evidence type="ECO:0000256" key="7">
    <source>
        <dbReference type="ARBA" id="ARBA00022849"/>
    </source>
</evidence>
<gene>
    <name evidence="12" type="ORF">JOE57_000034</name>
</gene>
<comment type="similarity">
    <text evidence="2">Belongs to the ArsB family.</text>
</comment>
<keyword evidence="8 10" id="KW-1133">Transmembrane helix</keyword>
<keyword evidence="7" id="KW-0059">Arsenical resistance</keyword>
<dbReference type="PRINTS" id="PR00758">
    <property type="entry name" value="ARSENICPUMP"/>
</dbReference>
<accession>A0ABS2RDP7</accession>
<dbReference type="InterPro" id="IPR000802">
    <property type="entry name" value="Arsenical_pump_ArsB"/>
</dbReference>
<dbReference type="RefSeq" id="WP_204915844.1">
    <property type="nucleotide sequence ID" value="NZ_BAAAQP010000003.1"/>
</dbReference>
<evidence type="ECO:0000256" key="2">
    <source>
        <dbReference type="ARBA" id="ARBA00006433"/>
    </source>
</evidence>
<keyword evidence="6 10" id="KW-0812">Transmembrane</keyword>
<feature type="transmembrane region" description="Helical" evidence="10">
    <location>
        <begin position="79"/>
        <end position="95"/>
    </location>
</feature>
<name>A0ABS2RDP7_9ACTN</name>
<feature type="transmembrane region" description="Helical" evidence="10">
    <location>
        <begin position="179"/>
        <end position="195"/>
    </location>
</feature>
<reference evidence="12 13" key="1">
    <citation type="submission" date="2021-01" db="EMBL/GenBank/DDBJ databases">
        <title>Sequencing the genomes of 1000 actinobacteria strains.</title>
        <authorList>
            <person name="Klenk H.-P."/>
        </authorList>
    </citation>
    <scope>NUCLEOTIDE SEQUENCE [LARGE SCALE GENOMIC DNA]</scope>
    <source>
        <strain evidence="12 13">DSM 18662</strain>
    </source>
</reference>
<feature type="transmembrane region" description="Helical" evidence="10">
    <location>
        <begin position="13"/>
        <end position="34"/>
    </location>
</feature>
<comment type="caution">
    <text evidence="12">The sequence shown here is derived from an EMBL/GenBank/DDBJ whole genome shotgun (WGS) entry which is preliminary data.</text>
</comment>
<organism evidence="12 13">
    <name type="scientific">Microlunatus panaciterrae</name>
    <dbReference type="NCBI Taxonomy" id="400768"/>
    <lineage>
        <taxon>Bacteria</taxon>
        <taxon>Bacillati</taxon>
        <taxon>Actinomycetota</taxon>
        <taxon>Actinomycetes</taxon>
        <taxon>Propionibacteriales</taxon>
        <taxon>Propionibacteriaceae</taxon>
        <taxon>Microlunatus</taxon>
    </lineage>
</organism>
<dbReference type="Proteomes" id="UP000704762">
    <property type="component" value="Unassembled WGS sequence"/>
</dbReference>
<feature type="transmembrane region" description="Helical" evidence="10">
    <location>
        <begin position="100"/>
        <end position="119"/>
    </location>
</feature>
<dbReference type="PANTHER" id="PTHR43302">
    <property type="entry name" value="TRANSPORTER ARSB-RELATED"/>
    <property type="match status" value="1"/>
</dbReference>
<comment type="subcellular location">
    <subcellularLocation>
        <location evidence="1">Cell membrane</location>
        <topology evidence="1">Multi-pass membrane protein</topology>
    </subcellularLocation>
</comment>
<keyword evidence="9 10" id="KW-0472">Membrane</keyword>
<dbReference type="Pfam" id="PF03600">
    <property type="entry name" value="CitMHS"/>
    <property type="match status" value="1"/>
</dbReference>
<sequence length="367" mass="38294">MTALLLNAALSEYAGRVGVIVPFLLFITVVAELADRIGVFDVIAHRAARLARGSVLALWLLVVLIATLATIVLSLDTTAVLLTPVVLAVAAQLGLDRAVFAYTAVWLANTASLLLPVSNLTNLLAWQRLQLHSAAFAGLMWPAALAVLLVTIGTLALLFRGPLQGRYLLGDQPQPDDRILLVSAIVICALLGPAFVLTGHVVLSAGLGALAMVALCLIRQRALLGWYLVPWKLMLGVAVLFAIVQVAHQYGLGALLSAASGSGEGPIALLRLVAVSALGANLVNNLPAYLALEPVIDGSLQRASVLLVGVGVGPLLTPWASLATLLWAGRCRAAGVSVDWRRFALRGAVLVPVALVAGTAAQILVHH</sequence>
<proteinExistence type="inferred from homology"/>
<evidence type="ECO:0000256" key="3">
    <source>
        <dbReference type="ARBA" id="ARBA00009843"/>
    </source>
</evidence>
<feature type="transmembrane region" description="Helical" evidence="10">
    <location>
        <begin position="201"/>
        <end position="218"/>
    </location>
</feature>
<evidence type="ECO:0000313" key="13">
    <source>
        <dbReference type="Proteomes" id="UP000704762"/>
    </source>
</evidence>
<keyword evidence="13" id="KW-1185">Reference proteome</keyword>
<evidence type="ECO:0000256" key="9">
    <source>
        <dbReference type="ARBA" id="ARBA00023136"/>
    </source>
</evidence>
<feature type="transmembrane region" description="Helical" evidence="10">
    <location>
        <begin position="304"/>
        <end position="328"/>
    </location>
</feature>
<evidence type="ECO:0000256" key="8">
    <source>
        <dbReference type="ARBA" id="ARBA00022989"/>
    </source>
</evidence>
<keyword evidence="4" id="KW-0813">Transport</keyword>
<feature type="transmembrane region" description="Helical" evidence="10">
    <location>
        <begin position="55"/>
        <end position="73"/>
    </location>
</feature>
<feature type="transmembrane region" description="Helical" evidence="10">
    <location>
        <begin position="268"/>
        <end position="292"/>
    </location>
</feature>
<evidence type="ECO:0000259" key="11">
    <source>
        <dbReference type="Pfam" id="PF03600"/>
    </source>
</evidence>
<feature type="transmembrane region" description="Helical" evidence="10">
    <location>
        <begin position="343"/>
        <end position="365"/>
    </location>
</feature>
<keyword evidence="5" id="KW-1003">Cell membrane</keyword>
<evidence type="ECO:0000313" key="12">
    <source>
        <dbReference type="EMBL" id="MBM7797113.1"/>
    </source>
</evidence>
<dbReference type="PANTHER" id="PTHR43302:SF5">
    <property type="entry name" value="TRANSPORTER ARSB-RELATED"/>
    <property type="match status" value="1"/>
</dbReference>
<feature type="transmembrane region" description="Helical" evidence="10">
    <location>
        <begin position="225"/>
        <end position="248"/>
    </location>
</feature>